<dbReference type="PANTHER" id="PTHR45138:SF9">
    <property type="entry name" value="DIGUANYLATE CYCLASE DGCM-RELATED"/>
    <property type="match status" value="1"/>
</dbReference>
<dbReference type="Pfam" id="PF00990">
    <property type="entry name" value="GGDEF"/>
    <property type="match status" value="1"/>
</dbReference>
<reference evidence="5" key="1">
    <citation type="submission" date="2020-01" db="EMBL/GenBank/DDBJ databases">
        <authorList>
            <person name="Meier V. D."/>
            <person name="Meier V D."/>
        </authorList>
    </citation>
    <scope>NUCLEOTIDE SEQUENCE</scope>
    <source>
        <strain evidence="5">HLG_WM_MAG_05</strain>
    </source>
</reference>
<accession>A0A6S6TQ86</accession>
<dbReference type="EC" id="2.7.7.65" evidence="1"/>
<dbReference type="GO" id="GO:0052621">
    <property type="term" value="F:diguanylate cyclase activity"/>
    <property type="evidence" value="ECO:0007669"/>
    <property type="project" value="UniProtKB-EC"/>
</dbReference>
<comment type="catalytic activity">
    <reaction evidence="2">
        <text>2 GTP = 3',3'-c-di-GMP + 2 diphosphate</text>
        <dbReference type="Rhea" id="RHEA:24898"/>
        <dbReference type="ChEBI" id="CHEBI:33019"/>
        <dbReference type="ChEBI" id="CHEBI:37565"/>
        <dbReference type="ChEBI" id="CHEBI:58805"/>
        <dbReference type="EC" id="2.7.7.65"/>
    </reaction>
</comment>
<gene>
    <name evidence="5" type="ORF">HELGO_WM4945</name>
</gene>
<dbReference type="PANTHER" id="PTHR45138">
    <property type="entry name" value="REGULATORY COMPONENTS OF SENSORY TRANSDUCTION SYSTEM"/>
    <property type="match status" value="1"/>
</dbReference>
<dbReference type="PROSITE" id="PS50887">
    <property type="entry name" value="GGDEF"/>
    <property type="match status" value="1"/>
</dbReference>
<dbReference type="AlphaFoldDB" id="A0A6S6TQ86"/>
<keyword evidence="3" id="KW-1133">Transmembrane helix</keyword>
<dbReference type="SUPFAM" id="SSF55073">
    <property type="entry name" value="Nucleotide cyclase"/>
    <property type="match status" value="1"/>
</dbReference>
<evidence type="ECO:0000256" key="1">
    <source>
        <dbReference type="ARBA" id="ARBA00012528"/>
    </source>
</evidence>
<protein>
    <recommendedName>
        <fullName evidence="1">diguanylate cyclase</fullName>
        <ecNumber evidence="1">2.7.7.65</ecNumber>
    </recommendedName>
</protein>
<dbReference type="InterPro" id="IPR000160">
    <property type="entry name" value="GGDEF_dom"/>
</dbReference>
<sequence length="327" mass="38291">MPDITIYSITLLITLFTFAILIYKIRTKQVIQTFLNSHENIMILTNSEKITMINNQGLKVFGYDSLKSFKLAHADISDFFLDNEMDNEDDDERQGRILYIDKYTYGKKWIETVSKRKKKQVKVKIFSKDDMLEHYYQIRISKLNSGTNYSLSFTDITELEAKRLRSKHAAEYDPLTKIYNRVKINDVLKSLTYNVKKYNKTLTLILFDIDHFKRINDEYGHNTGDSVLIEISSLVKGLLRNEDIFARWGGEEFVVLLRDTELNKGQLLASRLRQEIESFHFNVVKNITCSFGVTQFRAGDTEMQFFERVDEALYEAKENGRNQVVTK</sequence>
<feature type="transmembrane region" description="Helical" evidence="3">
    <location>
        <begin position="6"/>
        <end position="23"/>
    </location>
</feature>
<dbReference type="NCBIfam" id="TIGR00254">
    <property type="entry name" value="GGDEF"/>
    <property type="match status" value="1"/>
</dbReference>
<dbReference type="InterPro" id="IPR043128">
    <property type="entry name" value="Rev_trsase/Diguanyl_cyclase"/>
</dbReference>
<evidence type="ECO:0000313" key="5">
    <source>
        <dbReference type="EMBL" id="CAA6818790.1"/>
    </source>
</evidence>
<dbReference type="SMART" id="SM00267">
    <property type="entry name" value="GGDEF"/>
    <property type="match status" value="1"/>
</dbReference>
<dbReference type="FunFam" id="3.30.70.270:FF:000001">
    <property type="entry name" value="Diguanylate cyclase domain protein"/>
    <property type="match status" value="1"/>
</dbReference>
<dbReference type="InterPro" id="IPR029787">
    <property type="entry name" value="Nucleotide_cyclase"/>
</dbReference>
<evidence type="ECO:0000259" key="4">
    <source>
        <dbReference type="PROSITE" id="PS50887"/>
    </source>
</evidence>
<keyword evidence="3" id="KW-0812">Transmembrane</keyword>
<evidence type="ECO:0000256" key="3">
    <source>
        <dbReference type="SAM" id="Phobius"/>
    </source>
</evidence>
<dbReference type="CDD" id="cd01949">
    <property type="entry name" value="GGDEF"/>
    <property type="match status" value="1"/>
</dbReference>
<dbReference type="InterPro" id="IPR050469">
    <property type="entry name" value="Diguanylate_Cyclase"/>
</dbReference>
<dbReference type="Gene3D" id="3.30.70.270">
    <property type="match status" value="1"/>
</dbReference>
<evidence type="ECO:0000256" key="2">
    <source>
        <dbReference type="ARBA" id="ARBA00034247"/>
    </source>
</evidence>
<feature type="domain" description="GGDEF" evidence="4">
    <location>
        <begin position="200"/>
        <end position="327"/>
    </location>
</feature>
<dbReference type="EMBL" id="CACVAU010000055">
    <property type="protein sequence ID" value="CAA6818790.1"/>
    <property type="molecule type" value="Genomic_DNA"/>
</dbReference>
<name>A0A6S6TQ86_9BACT</name>
<dbReference type="GO" id="GO:0005886">
    <property type="term" value="C:plasma membrane"/>
    <property type="evidence" value="ECO:0007669"/>
    <property type="project" value="TreeGrafter"/>
</dbReference>
<organism evidence="5">
    <name type="scientific">uncultured Sulfurovum sp</name>
    <dbReference type="NCBI Taxonomy" id="269237"/>
    <lineage>
        <taxon>Bacteria</taxon>
        <taxon>Pseudomonadati</taxon>
        <taxon>Campylobacterota</taxon>
        <taxon>Epsilonproteobacteria</taxon>
        <taxon>Campylobacterales</taxon>
        <taxon>Sulfurovaceae</taxon>
        <taxon>Sulfurovum</taxon>
        <taxon>environmental samples</taxon>
    </lineage>
</organism>
<proteinExistence type="predicted"/>
<dbReference type="GO" id="GO:0043709">
    <property type="term" value="P:cell adhesion involved in single-species biofilm formation"/>
    <property type="evidence" value="ECO:0007669"/>
    <property type="project" value="TreeGrafter"/>
</dbReference>
<keyword evidence="3" id="KW-0472">Membrane</keyword>
<dbReference type="GO" id="GO:1902201">
    <property type="term" value="P:negative regulation of bacterial-type flagellum-dependent cell motility"/>
    <property type="evidence" value="ECO:0007669"/>
    <property type="project" value="TreeGrafter"/>
</dbReference>